<evidence type="ECO:0000313" key="4">
    <source>
        <dbReference type="Proteomes" id="UP000784294"/>
    </source>
</evidence>
<dbReference type="Proteomes" id="UP000784294">
    <property type="component" value="Unassembled WGS sequence"/>
</dbReference>
<reference evidence="3" key="1">
    <citation type="submission" date="2018-11" db="EMBL/GenBank/DDBJ databases">
        <authorList>
            <consortium name="Pathogen Informatics"/>
        </authorList>
    </citation>
    <scope>NUCLEOTIDE SEQUENCE</scope>
</reference>
<dbReference type="PROSITE" id="PS50297">
    <property type="entry name" value="ANK_REP_REGION"/>
    <property type="match status" value="1"/>
</dbReference>
<dbReference type="EMBL" id="CAAALY010258972">
    <property type="protein sequence ID" value="VEL38779.1"/>
    <property type="molecule type" value="Genomic_DNA"/>
</dbReference>
<evidence type="ECO:0000256" key="2">
    <source>
        <dbReference type="SAM" id="MobiDB-lite"/>
    </source>
</evidence>
<feature type="region of interest" description="Disordered" evidence="2">
    <location>
        <begin position="398"/>
        <end position="431"/>
    </location>
</feature>
<protein>
    <submittedName>
        <fullName evidence="3">Uncharacterized protein</fullName>
    </submittedName>
</protein>
<accession>A0A448XKE2</accession>
<keyword evidence="1" id="KW-0040">ANK repeat</keyword>
<gene>
    <name evidence="3" type="ORF">PXEA_LOCUS32219</name>
</gene>
<dbReference type="InterPro" id="IPR036770">
    <property type="entry name" value="Ankyrin_rpt-contain_sf"/>
</dbReference>
<keyword evidence="4" id="KW-1185">Reference proteome</keyword>
<dbReference type="AlphaFoldDB" id="A0A448XKE2"/>
<name>A0A448XKE2_9PLAT</name>
<evidence type="ECO:0000313" key="3">
    <source>
        <dbReference type="EMBL" id="VEL38779.1"/>
    </source>
</evidence>
<dbReference type="InterPro" id="IPR002110">
    <property type="entry name" value="Ankyrin_rpt"/>
</dbReference>
<feature type="repeat" description="ANK" evidence="1">
    <location>
        <begin position="500"/>
        <end position="531"/>
    </location>
</feature>
<organism evidence="3 4">
    <name type="scientific">Protopolystoma xenopodis</name>
    <dbReference type="NCBI Taxonomy" id="117903"/>
    <lineage>
        <taxon>Eukaryota</taxon>
        <taxon>Metazoa</taxon>
        <taxon>Spiralia</taxon>
        <taxon>Lophotrochozoa</taxon>
        <taxon>Platyhelminthes</taxon>
        <taxon>Monogenea</taxon>
        <taxon>Polyopisthocotylea</taxon>
        <taxon>Polystomatidea</taxon>
        <taxon>Polystomatidae</taxon>
        <taxon>Protopolystoma</taxon>
    </lineage>
</organism>
<comment type="caution">
    <text evidence="3">The sequence shown here is derived from an EMBL/GenBank/DDBJ whole genome shotgun (WGS) entry which is preliminary data.</text>
</comment>
<dbReference type="PROSITE" id="PS50088">
    <property type="entry name" value="ANK_REPEAT"/>
    <property type="match status" value="1"/>
</dbReference>
<feature type="compositionally biased region" description="Polar residues" evidence="2">
    <location>
        <begin position="409"/>
        <end position="428"/>
    </location>
</feature>
<dbReference type="SUPFAM" id="SSF48403">
    <property type="entry name" value="Ankyrin repeat"/>
    <property type="match status" value="1"/>
</dbReference>
<evidence type="ECO:0000256" key="1">
    <source>
        <dbReference type="PROSITE-ProRule" id="PRU00023"/>
    </source>
</evidence>
<proteinExistence type="predicted"/>
<dbReference type="SMART" id="SM00248">
    <property type="entry name" value="ANK"/>
    <property type="match status" value="3"/>
</dbReference>
<sequence>MQFAHRLSDVGASLNWRCPVSTQNIFAFPTAHFQLEALVAKALDTAVSDGGPGSSKAAEQVTEFRKILSSESDGWLEALSPEARALLPYPGDTLLMSAIRTGSALAACFLLDSATYSNSSGQSEGKVAESGLACAESSLTPGETSLHLAVEAGLIQLAIRLASYPGSPADPNRRRLLFRLRNAECVDFDTEELTKEEVTQAGVWAAKDDTRIRSCLGTRLSLANAQFFSPSFVTPSIKASSNEPTANQVPSSPSLVTSVYGLGSGGLTNRSQSPDFWKPGLGLSAITAGREQVTRVESDRGVTHGNESAADASGLSKKATNILLSNPFGNEDNNIDQPEKTHAGTKLEERLFNSKNNPFDFESSEVSGSFSQNSNLITSTSATGAIQGCSGLTQSANQDLNEDRRELSFSGSTESANKSTGLTCTSLPSARRMDPEGAQTGLSALIKICDPSSHAELASQADDAKANYDDTAATLASEPGQSRRHHVWSHRRLITETYSEKRTPLHLAVVNNMIELVEFYLDPGTSNLKLN</sequence>